<accession>A0ABP9F670</accession>
<dbReference type="InterPro" id="IPR000172">
    <property type="entry name" value="GMC_OxRdtase_N"/>
</dbReference>
<dbReference type="PROSITE" id="PS00623">
    <property type="entry name" value="GMC_OXRED_1"/>
    <property type="match status" value="1"/>
</dbReference>
<dbReference type="Proteomes" id="UP001499988">
    <property type="component" value="Unassembled WGS sequence"/>
</dbReference>
<dbReference type="EMBL" id="BAABJZ010000094">
    <property type="protein sequence ID" value="GAA4894913.1"/>
    <property type="molecule type" value="Genomic_DNA"/>
</dbReference>
<evidence type="ECO:0000259" key="7">
    <source>
        <dbReference type="PROSITE" id="PS00624"/>
    </source>
</evidence>
<name>A0ABP9F670_9GAMM</name>
<dbReference type="PIRSF" id="PIRSF000137">
    <property type="entry name" value="Alcohol_oxidase"/>
    <property type="match status" value="1"/>
</dbReference>
<dbReference type="InterPro" id="IPR012132">
    <property type="entry name" value="GMC_OxRdtase"/>
</dbReference>
<dbReference type="Gene3D" id="3.30.560.10">
    <property type="entry name" value="Glucose Oxidase, domain 3"/>
    <property type="match status" value="1"/>
</dbReference>
<evidence type="ECO:0000256" key="1">
    <source>
        <dbReference type="ARBA" id="ARBA00001974"/>
    </source>
</evidence>
<keyword evidence="3 5" id="KW-0285">Flavoprotein</keyword>
<dbReference type="PROSITE" id="PS00624">
    <property type="entry name" value="GMC_OXRED_2"/>
    <property type="match status" value="1"/>
</dbReference>
<comment type="caution">
    <text evidence="8">The sequence shown here is derived from an EMBL/GenBank/DDBJ whole genome shotgun (WGS) entry which is preliminary data.</text>
</comment>
<sequence>MDASSEMLGHYDYIVVGSGSAGGVLANRLASSQQHRILLLEAGPKDVNPMIHMPGGTAEVVKNKRLNWAMDSEPQRHLDHRRLAQPRGKMLGGSSNINGMVAIRGNAACYDHWAALGNQGWGYRELLPHFKSIETWCNGQPSEFHGDRGECRINPTTFDNPLLERFVQAGRELGLPANDDFNGRCQEGSGRYHANVHRGQRQGTSKAFIAPLRGRSNVRIETGVLVEKVLLEGGKAVGIQATRKGRALHFRANKEVILCAGAFNTPQLLMLSGIGNRAKLEPLGIALQHHLPGVGENLQDHLSLLMNYPCSEPYSMNGIANSAWAKLKVAADYFIRKRGPASHNMVEVGAFCHSMAGLPAPDIQLHLMPTLMYNLTDTPPDQHGVSVRACNLTPLSRGVVELHSADPQQQPKIDFRFLSDPRDLPVLLTAFRTVERLMQAKAWGGIIGPETKGGSDCHNDDAIHAFIRAYVGTDYHPVGTCKMGQDEMAVVDNQLKVHGIDGLRVADASIMPTIVRGNTNLPCMMIGDKCAQLILAQT</sequence>
<feature type="domain" description="Glucose-methanol-choline oxidoreductase N-terminal" evidence="6">
    <location>
        <begin position="88"/>
        <end position="111"/>
    </location>
</feature>
<evidence type="ECO:0000313" key="8">
    <source>
        <dbReference type="EMBL" id="GAA4894913.1"/>
    </source>
</evidence>
<protein>
    <submittedName>
        <fullName evidence="8">Choline dehydrogenase</fullName>
    </submittedName>
</protein>
<evidence type="ECO:0000256" key="2">
    <source>
        <dbReference type="ARBA" id="ARBA00010790"/>
    </source>
</evidence>
<evidence type="ECO:0000259" key="6">
    <source>
        <dbReference type="PROSITE" id="PS00623"/>
    </source>
</evidence>
<dbReference type="PANTHER" id="PTHR11552">
    <property type="entry name" value="GLUCOSE-METHANOL-CHOLINE GMC OXIDOREDUCTASE"/>
    <property type="match status" value="1"/>
</dbReference>
<dbReference type="Pfam" id="PF00732">
    <property type="entry name" value="GMC_oxred_N"/>
    <property type="match status" value="1"/>
</dbReference>
<dbReference type="InterPro" id="IPR007867">
    <property type="entry name" value="GMC_OxRtase_C"/>
</dbReference>
<comment type="cofactor">
    <cofactor evidence="1">
        <name>FAD</name>
        <dbReference type="ChEBI" id="CHEBI:57692"/>
    </cofactor>
</comment>
<gene>
    <name evidence="8" type="ORF">GCM10023333_30130</name>
</gene>
<dbReference type="PANTHER" id="PTHR11552:SF147">
    <property type="entry name" value="CHOLINE DEHYDROGENASE, MITOCHONDRIAL"/>
    <property type="match status" value="1"/>
</dbReference>
<organism evidence="8 9">
    <name type="scientific">Ferrimonas pelagia</name>
    <dbReference type="NCBI Taxonomy" id="1177826"/>
    <lineage>
        <taxon>Bacteria</taxon>
        <taxon>Pseudomonadati</taxon>
        <taxon>Pseudomonadota</taxon>
        <taxon>Gammaproteobacteria</taxon>
        <taxon>Alteromonadales</taxon>
        <taxon>Ferrimonadaceae</taxon>
        <taxon>Ferrimonas</taxon>
    </lineage>
</organism>
<evidence type="ECO:0000256" key="3">
    <source>
        <dbReference type="ARBA" id="ARBA00022630"/>
    </source>
</evidence>
<dbReference type="SUPFAM" id="SSF54373">
    <property type="entry name" value="FAD-linked reductases, C-terminal domain"/>
    <property type="match status" value="1"/>
</dbReference>
<keyword evidence="9" id="KW-1185">Reference proteome</keyword>
<evidence type="ECO:0000313" key="9">
    <source>
        <dbReference type="Proteomes" id="UP001499988"/>
    </source>
</evidence>
<evidence type="ECO:0000256" key="4">
    <source>
        <dbReference type="ARBA" id="ARBA00022827"/>
    </source>
</evidence>
<dbReference type="InterPro" id="IPR036188">
    <property type="entry name" value="FAD/NAD-bd_sf"/>
</dbReference>
<feature type="domain" description="Glucose-methanol-choline oxidoreductase N-terminal" evidence="7">
    <location>
        <begin position="261"/>
        <end position="275"/>
    </location>
</feature>
<dbReference type="RefSeq" id="WP_345336270.1">
    <property type="nucleotide sequence ID" value="NZ_BAABJZ010000094.1"/>
</dbReference>
<dbReference type="SUPFAM" id="SSF51905">
    <property type="entry name" value="FAD/NAD(P)-binding domain"/>
    <property type="match status" value="1"/>
</dbReference>
<dbReference type="Gene3D" id="3.50.50.60">
    <property type="entry name" value="FAD/NAD(P)-binding domain"/>
    <property type="match status" value="1"/>
</dbReference>
<dbReference type="Pfam" id="PF05199">
    <property type="entry name" value="GMC_oxred_C"/>
    <property type="match status" value="1"/>
</dbReference>
<comment type="similarity">
    <text evidence="2 5">Belongs to the GMC oxidoreductase family.</text>
</comment>
<keyword evidence="4 5" id="KW-0274">FAD</keyword>
<reference evidence="9" key="1">
    <citation type="journal article" date="2019" name="Int. J. Syst. Evol. Microbiol.">
        <title>The Global Catalogue of Microorganisms (GCM) 10K type strain sequencing project: providing services to taxonomists for standard genome sequencing and annotation.</title>
        <authorList>
            <consortium name="The Broad Institute Genomics Platform"/>
            <consortium name="The Broad Institute Genome Sequencing Center for Infectious Disease"/>
            <person name="Wu L."/>
            <person name="Ma J."/>
        </authorList>
    </citation>
    <scope>NUCLEOTIDE SEQUENCE [LARGE SCALE GENOMIC DNA]</scope>
    <source>
        <strain evidence="9">JCM 18401</strain>
    </source>
</reference>
<proteinExistence type="inferred from homology"/>
<evidence type="ECO:0000256" key="5">
    <source>
        <dbReference type="RuleBase" id="RU003968"/>
    </source>
</evidence>